<accession>A0A9W8PEA7</accession>
<protein>
    <recommendedName>
        <fullName evidence="1">Clr5 domain-containing protein</fullName>
    </recommendedName>
</protein>
<keyword evidence="3" id="KW-1185">Reference proteome</keyword>
<evidence type="ECO:0000313" key="2">
    <source>
        <dbReference type="EMBL" id="KAJ4003975.1"/>
    </source>
</evidence>
<dbReference type="Pfam" id="PF14420">
    <property type="entry name" value="Clr5"/>
    <property type="match status" value="1"/>
</dbReference>
<feature type="domain" description="Clr5" evidence="1">
    <location>
        <begin position="30"/>
        <end position="86"/>
    </location>
</feature>
<comment type="caution">
    <text evidence="2">The sequence shown here is derived from an EMBL/GenBank/DDBJ whole genome shotgun (WGS) entry which is preliminary data.</text>
</comment>
<dbReference type="EMBL" id="JAPDHF010000025">
    <property type="protein sequence ID" value="KAJ4003975.1"/>
    <property type="molecule type" value="Genomic_DNA"/>
</dbReference>
<reference evidence="2" key="1">
    <citation type="submission" date="2022-10" db="EMBL/GenBank/DDBJ databases">
        <title>Fusarium specimens isolated from Avocado Roots.</title>
        <authorList>
            <person name="Stajich J."/>
            <person name="Roper C."/>
            <person name="Heimlech-Rivalta G."/>
        </authorList>
    </citation>
    <scope>NUCLEOTIDE SEQUENCE</scope>
    <source>
        <strain evidence="2">CF00143</strain>
    </source>
</reference>
<dbReference type="AlphaFoldDB" id="A0A9W8PEA7"/>
<evidence type="ECO:0000259" key="1">
    <source>
        <dbReference type="Pfam" id="PF14420"/>
    </source>
</evidence>
<name>A0A9W8PEA7_9HYPO</name>
<dbReference type="InterPro" id="IPR025676">
    <property type="entry name" value="Clr5_dom"/>
</dbReference>
<sequence length="241" mass="27330">MSQLPADLCNIPPELIPQSDEDRYVRSAHNERWEHLKPVIIKLYTCNYGKNNKSLKIPQMVSFMKTNYYFHAAENENPHKFREWGVSGRRLTKDMVDEIVGAIGRRPAAGMSTSRVTLKRGPGEEKLDMKRVKRHLSEGSSFTLPNTVQSGWLSSWTLPYVAFVSALPKVSDVPSPYGTQAATPDYLRINDSEIAFQRNKAIGPSPNTQLLLQKARDDRTSLFLQESLKDLILSLSHDDRT</sequence>
<evidence type="ECO:0000313" key="3">
    <source>
        <dbReference type="Proteomes" id="UP001152130"/>
    </source>
</evidence>
<gene>
    <name evidence="2" type="ORF">NW766_011830</name>
</gene>
<dbReference type="Proteomes" id="UP001152130">
    <property type="component" value="Unassembled WGS sequence"/>
</dbReference>
<proteinExistence type="predicted"/>
<organism evidence="2 3">
    <name type="scientific">Fusarium irregulare</name>
    <dbReference type="NCBI Taxonomy" id="2494466"/>
    <lineage>
        <taxon>Eukaryota</taxon>
        <taxon>Fungi</taxon>
        <taxon>Dikarya</taxon>
        <taxon>Ascomycota</taxon>
        <taxon>Pezizomycotina</taxon>
        <taxon>Sordariomycetes</taxon>
        <taxon>Hypocreomycetidae</taxon>
        <taxon>Hypocreales</taxon>
        <taxon>Nectriaceae</taxon>
        <taxon>Fusarium</taxon>
        <taxon>Fusarium incarnatum-equiseti species complex</taxon>
    </lineage>
</organism>